<name>D4TZA0_9ACTO</name>
<dbReference type="AlphaFoldDB" id="D4TZA0"/>
<protein>
    <submittedName>
        <fullName evidence="1">Uncharacterized protein</fullName>
    </submittedName>
</protein>
<evidence type="ECO:0000313" key="2">
    <source>
        <dbReference type="Proteomes" id="UP000003150"/>
    </source>
</evidence>
<dbReference type="EMBL" id="ACYT02000035">
    <property type="protein sequence ID" value="EFF79759.1"/>
    <property type="molecule type" value="Genomic_DNA"/>
</dbReference>
<organism evidence="1 2">
    <name type="scientific">Schaalia odontolytica F0309</name>
    <dbReference type="NCBI Taxonomy" id="649742"/>
    <lineage>
        <taxon>Bacteria</taxon>
        <taxon>Bacillati</taxon>
        <taxon>Actinomycetota</taxon>
        <taxon>Actinomycetes</taxon>
        <taxon>Actinomycetales</taxon>
        <taxon>Actinomycetaceae</taxon>
        <taxon>Schaalia</taxon>
    </lineage>
</organism>
<sequence length="42" mass="4723">MSLANDVPFMWLDPGINNGFIAVSRRRVRTATASHFSHTMMS</sequence>
<dbReference type="Proteomes" id="UP000003150">
    <property type="component" value="Unassembled WGS sequence"/>
</dbReference>
<reference evidence="1 2" key="1">
    <citation type="submission" date="2009-10" db="EMBL/GenBank/DDBJ databases">
        <authorList>
            <person name="Weinstock G."/>
            <person name="Sodergren E."/>
            <person name="Clifton S."/>
            <person name="Fulton L."/>
            <person name="Fulton B."/>
            <person name="Courtney L."/>
            <person name="Fronick C."/>
            <person name="Harrison M."/>
            <person name="Strong C."/>
            <person name="Farmer C."/>
            <person name="Delahaunty K."/>
            <person name="Markovic C."/>
            <person name="Hall O."/>
            <person name="Minx P."/>
            <person name="Tomlinson C."/>
            <person name="Mitreva M."/>
            <person name="Nelson J."/>
            <person name="Hou S."/>
            <person name="Wollam A."/>
            <person name="Pepin K.H."/>
            <person name="Johnson M."/>
            <person name="Bhonagiri V."/>
            <person name="Nash W.E."/>
            <person name="Warren W."/>
            <person name="Chinwalla A."/>
            <person name="Mardis E.R."/>
            <person name="Wilson R.K."/>
        </authorList>
    </citation>
    <scope>NUCLEOTIDE SEQUENCE [LARGE SCALE GENOMIC DNA]</scope>
    <source>
        <strain evidence="1 2">F0309</strain>
    </source>
</reference>
<dbReference type="HOGENOM" id="CLU_3246069_0_0_11"/>
<evidence type="ECO:0000313" key="1">
    <source>
        <dbReference type="EMBL" id="EFF79759.1"/>
    </source>
</evidence>
<comment type="caution">
    <text evidence="1">The sequence shown here is derived from an EMBL/GenBank/DDBJ whole genome shotgun (WGS) entry which is preliminary data.</text>
</comment>
<proteinExistence type="predicted"/>
<accession>D4TZA0</accession>
<gene>
    <name evidence="1" type="ORF">HMPREF0970_01281</name>
</gene>